<reference evidence="12" key="1">
    <citation type="journal article" date="2020" name="mSystems">
        <title>Genome- and Community-Level Interaction Insights into Carbon Utilization and Element Cycling Functions of Hydrothermarchaeota in Hydrothermal Sediment.</title>
        <authorList>
            <person name="Zhou Z."/>
            <person name="Liu Y."/>
            <person name="Xu W."/>
            <person name="Pan J."/>
            <person name="Luo Z.H."/>
            <person name="Li M."/>
        </authorList>
    </citation>
    <scope>NUCLEOTIDE SEQUENCE [LARGE SCALE GENOMIC DNA]</scope>
    <source>
        <strain evidence="12">SpSt-769</strain>
    </source>
</reference>
<evidence type="ECO:0000256" key="8">
    <source>
        <dbReference type="ARBA" id="ARBA00023210"/>
    </source>
</evidence>
<dbReference type="PROSITE" id="PS51706">
    <property type="entry name" value="G_ENGB"/>
    <property type="match status" value="1"/>
</dbReference>
<dbReference type="InterPro" id="IPR030393">
    <property type="entry name" value="G_ENGB_dom"/>
</dbReference>
<evidence type="ECO:0000256" key="9">
    <source>
        <dbReference type="ARBA" id="ARBA00023306"/>
    </source>
</evidence>
<dbReference type="GO" id="GO:0005829">
    <property type="term" value="C:cytosol"/>
    <property type="evidence" value="ECO:0007669"/>
    <property type="project" value="TreeGrafter"/>
</dbReference>
<accession>A0A7C4EYL2</accession>
<dbReference type="NCBIfam" id="TIGR00231">
    <property type="entry name" value="small_GTP"/>
    <property type="match status" value="1"/>
</dbReference>
<dbReference type="EMBL" id="DTGT01000365">
    <property type="protein sequence ID" value="HGH61875.1"/>
    <property type="molecule type" value="Genomic_DNA"/>
</dbReference>
<feature type="domain" description="EngB-type G" evidence="11">
    <location>
        <begin position="22"/>
        <end position="193"/>
    </location>
</feature>
<evidence type="ECO:0000256" key="5">
    <source>
        <dbReference type="ARBA" id="ARBA00022741"/>
    </source>
</evidence>
<dbReference type="InterPro" id="IPR006073">
    <property type="entry name" value="GTP-bd"/>
</dbReference>
<keyword evidence="8 10" id="KW-0717">Septation</keyword>
<evidence type="ECO:0000256" key="1">
    <source>
        <dbReference type="ARBA" id="ARBA00001946"/>
    </source>
</evidence>
<comment type="similarity">
    <text evidence="2 10">Belongs to the TRAFAC class TrmE-Era-EngA-EngB-Septin-like GTPase superfamily. EngB GTPase family.</text>
</comment>
<keyword evidence="7 10" id="KW-0342">GTP-binding</keyword>
<keyword evidence="5 10" id="KW-0547">Nucleotide-binding</keyword>
<dbReference type="Pfam" id="PF01926">
    <property type="entry name" value="MMR_HSR1"/>
    <property type="match status" value="1"/>
</dbReference>
<sequence>MRIHTADFLVGAESPEQYPRSRLPEVAFAGRSNVGKSSMMNCLLGRKSLVKVSKTPGRTRKLNFFLINGQFIFVDLPGYGYAVASRQERNKWASMVSKYIDSRRELAGVVVVVDARHAPMESDVVFLEYLRSLGIPHIVVCTKIDRLPRSRILAQSVIWKNRLAPEKGPIMFSAHTGEGKSELWKALTKMMAGTEFVNDRARVDNTGNAVTKT</sequence>
<comment type="caution">
    <text evidence="12">The sequence shown here is derived from an EMBL/GenBank/DDBJ whole genome shotgun (WGS) entry which is preliminary data.</text>
</comment>
<evidence type="ECO:0000256" key="2">
    <source>
        <dbReference type="ARBA" id="ARBA00009638"/>
    </source>
</evidence>
<proteinExistence type="inferred from homology"/>
<keyword evidence="3 10" id="KW-0132">Cell division</keyword>
<comment type="function">
    <text evidence="10">Necessary for normal cell division and for the maintenance of normal septation.</text>
</comment>
<dbReference type="CDD" id="cd01876">
    <property type="entry name" value="YihA_EngB"/>
    <property type="match status" value="1"/>
</dbReference>
<dbReference type="PANTHER" id="PTHR11649:SF13">
    <property type="entry name" value="ENGB-TYPE G DOMAIN-CONTAINING PROTEIN"/>
    <property type="match status" value="1"/>
</dbReference>
<dbReference type="GO" id="GO:0000917">
    <property type="term" value="P:division septum assembly"/>
    <property type="evidence" value="ECO:0007669"/>
    <property type="project" value="UniProtKB-KW"/>
</dbReference>
<comment type="cofactor">
    <cofactor evidence="1">
        <name>Mg(2+)</name>
        <dbReference type="ChEBI" id="CHEBI:18420"/>
    </cofactor>
</comment>
<name>A0A7C4EYL2_9BACT</name>
<dbReference type="SUPFAM" id="SSF52540">
    <property type="entry name" value="P-loop containing nucleoside triphosphate hydrolases"/>
    <property type="match status" value="1"/>
</dbReference>
<keyword evidence="9 10" id="KW-0131">Cell cycle</keyword>
<dbReference type="NCBIfam" id="TIGR03598">
    <property type="entry name" value="GTPase_YsxC"/>
    <property type="match status" value="1"/>
</dbReference>
<evidence type="ECO:0000256" key="10">
    <source>
        <dbReference type="HAMAP-Rule" id="MF_00321"/>
    </source>
</evidence>
<dbReference type="HAMAP" id="MF_00321">
    <property type="entry name" value="GTPase_EngB"/>
    <property type="match status" value="1"/>
</dbReference>
<dbReference type="GO" id="GO:0046872">
    <property type="term" value="F:metal ion binding"/>
    <property type="evidence" value="ECO:0007669"/>
    <property type="project" value="UniProtKB-KW"/>
</dbReference>
<dbReference type="AlphaFoldDB" id="A0A7C4EYL2"/>
<dbReference type="FunFam" id="3.40.50.300:FF:000098">
    <property type="entry name" value="Probable GTP-binding protein EngB"/>
    <property type="match status" value="1"/>
</dbReference>
<keyword evidence="6" id="KW-0460">Magnesium</keyword>
<protein>
    <recommendedName>
        <fullName evidence="10">Probable GTP-binding protein EngB</fullName>
    </recommendedName>
</protein>
<dbReference type="GO" id="GO:0005525">
    <property type="term" value="F:GTP binding"/>
    <property type="evidence" value="ECO:0007669"/>
    <property type="project" value="UniProtKB-UniRule"/>
</dbReference>
<evidence type="ECO:0000256" key="7">
    <source>
        <dbReference type="ARBA" id="ARBA00023134"/>
    </source>
</evidence>
<dbReference type="InterPro" id="IPR019987">
    <property type="entry name" value="GTP-bd_ribosome_bio_YsxC"/>
</dbReference>
<evidence type="ECO:0000256" key="3">
    <source>
        <dbReference type="ARBA" id="ARBA00022618"/>
    </source>
</evidence>
<dbReference type="InterPro" id="IPR005225">
    <property type="entry name" value="Small_GTP-bd"/>
</dbReference>
<evidence type="ECO:0000256" key="6">
    <source>
        <dbReference type="ARBA" id="ARBA00022842"/>
    </source>
</evidence>
<evidence type="ECO:0000256" key="4">
    <source>
        <dbReference type="ARBA" id="ARBA00022723"/>
    </source>
</evidence>
<dbReference type="InterPro" id="IPR027417">
    <property type="entry name" value="P-loop_NTPase"/>
</dbReference>
<gene>
    <name evidence="10" type="primary">engB</name>
    <name evidence="12" type="ORF">ENV54_11325</name>
</gene>
<dbReference type="Gene3D" id="3.40.50.300">
    <property type="entry name" value="P-loop containing nucleotide triphosphate hydrolases"/>
    <property type="match status" value="1"/>
</dbReference>
<evidence type="ECO:0000313" key="12">
    <source>
        <dbReference type="EMBL" id="HGH61875.1"/>
    </source>
</evidence>
<dbReference type="PANTHER" id="PTHR11649">
    <property type="entry name" value="MSS1/TRME-RELATED GTP-BINDING PROTEIN"/>
    <property type="match status" value="1"/>
</dbReference>
<organism evidence="12">
    <name type="scientific">Desulfomonile tiedjei</name>
    <dbReference type="NCBI Taxonomy" id="2358"/>
    <lineage>
        <taxon>Bacteria</taxon>
        <taxon>Pseudomonadati</taxon>
        <taxon>Thermodesulfobacteriota</taxon>
        <taxon>Desulfomonilia</taxon>
        <taxon>Desulfomonilales</taxon>
        <taxon>Desulfomonilaceae</taxon>
        <taxon>Desulfomonile</taxon>
    </lineage>
</organism>
<keyword evidence="4" id="KW-0479">Metal-binding</keyword>
<evidence type="ECO:0000259" key="11">
    <source>
        <dbReference type="PROSITE" id="PS51706"/>
    </source>
</evidence>